<evidence type="ECO:0000256" key="4">
    <source>
        <dbReference type="ARBA" id="ARBA00022692"/>
    </source>
</evidence>
<dbReference type="EMBL" id="CP045915">
    <property type="protein sequence ID" value="QGH33796.1"/>
    <property type="molecule type" value="Genomic_DNA"/>
</dbReference>
<feature type="transmembrane region" description="Helical" evidence="7">
    <location>
        <begin position="138"/>
        <end position="159"/>
    </location>
</feature>
<keyword evidence="4 7" id="KW-0812">Transmembrane</keyword>
<keyword evidence="10" id="KW-1185">Reference proteome</keyword>
<evidence type="ECO:0000256" key="5">
    <source>
        <dbReference type="ARBA" id="ARBA00022989"/>
    </source>
</evidence>
<evidence type="ECO:0000256" key="2">
    <source>
        <dbReference type="ARBA" id="ARBA00022448"/>
    </source>
</evidence>
<feature type="transmembrane region" description="Helical" evidence="7">
    <location>
        <begin position="239"/>
        <end position="260"/>
    </location>
</feature>
<dbReference type="GO" id="GO:0055085">
    <property type="term" value="P:transmembrane transport"/>
    <property type="evidence" value="ECO:0007669"/>
    <property type="project" value="InterPro"/>
</dbReference>
<feature type="transmembrane region" description="Helical" evidence="7">
    <location>
        <begin position="39"/>
        <end position="59"/>
    </location>
</feature>
<dbReference type="KEGG" id="grc:GI584_07080"/>
<evidence type="ECO:0000256" key="7">
    <source>
        <dbReference type="RuleBase" id="RU363032"/>
    </source>
</evidence>
<dbReference type="Proteomes" id="UP000339690">
    <property type="component" value="Chromosome"/>
</dbReference>
<sequence length="326" mass="36912">MGKSNLIVEEEHKYTPNPNKKPKKSLIRKFKGSQKFQKYLFVYTCLLFPILFYFGFRIIPTLFTFNVGFRDWNLLSSGPQPFVGLENFVTLLKDEVFLKSLFNTLIYIVLGVSGQLLFGIIVALLLHKINRFVGLFRVIYFIPYVTSIVAISWVFRWILMGNGVVNDVLINLGFSAQPFLNSPNQGIYVIIAAMIWQAIGFQMVLFLAGLENIPTMLYEAADIDGATPWQKFWRITVPLLNPTIVFSAVIGTITFIQVSFTQVINMSVDGSGGPLNSTISVVVYIYQLAFRQFDLGLASAATVILFLFILALTLFQIKVLTKKFDY</sequence>
<feature type="transmembrane region" description="Helical" evidence="7">
    <location>
        <begin position="272"/>
        <end position="290"/>
    </location>
</feature>
<dbReference type="SUPFAM" id="SSF161098">
    <property type="entry name" value="MetI-like"/>
    <property type="match status" value="1"/>
</dbReference>
<name>A0A5Q2TGI7_9BACI</name>
<proteinExistence type="inferred from homology"/>
<evidence type="ECO:0000313" key="10">
    <source>
        <dbReference type="Proteomes" id="UP000339690"/>
    </source>
</evidence>
<dbReference type="GO" id="GO:0005886">
    <property type="term" value="C:plasma membrane"/>
    <property type="evidence" value="ECO:0007669"/>
    <property type="project" value="UniProtKB-SubCell"/>
</dbReference>
<dbReference type="AlphaFoldDB" id="A0A5Q2TGI7"/>
<comment type="subcellular location">
    <subcellularLocation>
        <location evidence="1 7">Cell membrane</location>
        <topology evidence="1 7">Multi-pass membrane protein</topology>
    </subcellularLocation>
</comment>
<evidence type="ECO:0000256" key="1">
    <source>
        <dbReference type="ARBA" id="ARBA00004651"/>
    </source>
</evidence>
<dbReference type="Pfam" id="PF00528">
    <property type="entry name" value="BPD_transp_1"/>
    <property type="match status" value="1"/>
</dbReference>
<keyword evidence="5 7" id="KW-1133">Transmembrane helix</keyword>
<evidence type="ECO:0000256" key="6">
    <source>
        <dbReference type="ARBA" id="ARBA00023136"/>
    </source>
</evidence>
<keyword evidence="2 7" id="KW-0813">Transport</keyword>
<organism evidence="9 10">
    <name type="scientific">Gracilibacillus salitolerans</name>
    <dbReference type="NCBI Taxonomy" id="2663022"/>
    <lineage>
        <taxon>Bacteria</taxon>
        <taxon>Bacillati</taxon>
        <taxon>Bacillota</taxon>
        <taxon>Bacilli</taxon>
        <taxon>Bacillales</taxon>
        <taxon>Bacillaceae</taxon>
        <taxon>Gracilibacillus</taxon>
    </lineage>
</organism>
<evidence type="ECO:0000313" key="9">
    <source>
        <dbReference type="EMBL" id="QGH33796.1"/>
    </source>
</evidence>
<feature type="domain" description="ABC transmembrane type-1" evidence="8">
    <location>
        <begin position="101"/>
        <end position="316"/>
    </location>
</feature>
<feature type="transmembrane region" description="Helical" evidence="7">
    <location>
        <begin position="105"/>
        <end position="126"/>
    </location>
</feature>
<dbReference type="InterPro" id="IPR035906">
    <property type="entry name" value="MetI-like_sf"/>
</dbReference>
<evidence type="ECO:0000259" key="8">
    <source>
        <dbReference type="PROSITE" id="PS50928"/>
    </source>
</evidence>
<dbReference type="Gene3D" id="1.10.3720.10">
    <property type="entry name" value="MetI-like"/>
    <property type="match status" value="1"/>
</dbReference>
<keyword evidence="6 7" id="KW-0472">Membrane</keyword>
<dbReference type="PANTHER" id="PTHR30193:SF37">
    <property type="entry name" value="INNER MEMBRANE ABC TRANSPORTER PERMEASE PROTEIN YCJO"/>
    <property type="match status" value="1"/>
</dbReference>
<protein>
    <submittedName>
        <fullName evidence="9">ABC transporter permease subunit</fullName>
    </submittedName>
</protein>
<dbReference type="InterPro" id="IPR051393">
    <property type="entry name" value="ABC_transporter_permease"/>
</dbReference>
<gene>
    <name evidence="9" type="ORF">GI584_07080</name>
</gene>
<reference evidence="9 10" key="1">
    <citation type="submission" date="2019-11" db="EMBL/GenBank/DDBJ databases">
        <title>Gracilibacillus salitolerans sp. nov., a moderate halophile isolated from a saline soil in northwest China.</title>
        <authorList>
            <person name="Gan L."/>
        </authorList>
    </citation>
    <scope>NUCLEOTIDE SEQUENCE [LARGE SCALE GENOMIC DNA]</scope>
    <source>
        <strain evidence="9 10">SCU50</strain>
    </source>
</reference>
<dbReference type="PANTHER" id="PTHR30193">
    <property type="entry name" value="ABC TRANSPORTER PERMEASE PROTEIN"/>
    <property type="match status" value="1"/>
</dbReference>
<feature type="transmembrane region" description="Helical" evidence="7">
    <location>
        <begin position="187"/>
        <end position="208"/>
    </location>
</feature>
<dbReference type="PROSITE" id="PS50928">
    <property type="entry name" value="ABC_TM1"/>
    <property type="match status" value="1"/>
</dbReference>
<evidence type="ECO:0000256" key="3">
    <source>
        <dbReference type="ARBA" id="ARBA00022475"/>
    </source>
</evidence>
<dbReference type="InterPro" id="IPR000515">
    <property type="entry name" value="MetI-like"/>
</dbReference>
<keyword evidence="3" id="KW-1003">Cell membrane</keyword>
<comment type="similarity">
    <text evidence="7">Belongs to the binding-protein-dependent transport system permease family.</text>
</comment>
<accession>A0A5Q2TGI7</accession>
<dbReference type="RefSeq" id="WP_153790768.1">
    <property type="nucleotide sequence ID" value="NZ_CP045915.1"/>
</dbReference>
<feature type="transmembrane region" description="Helical" evidence="7">
    <location>
        <begin position="297"/>
        <end position="317"/>
    </location>
</feature>
<dbReference type="CDD" id="cd06261">
    <property type="entry name" value="TM_PBP2"/>
    <property type="match status" value="1"/>
</dbReference>